<dbReference type="EMBL" id="JBAHUZ010000002">
    <property type="protein sequence ID" value="MEJ4137894.1"/>
    <property type="molecule type" value="Genomic_DNA"/>
</dbReference>
<protein>
    <submittedName>
        <fullName evidence="2">IS3 family transposase</fullName>
    </submittedName>
</protein>
<dbReference type="InterPro" id="IPR036397">
    <property type="entry name" value="RNaseH_sf"/>
</dbReference>
<evidence type="ECO:0000313" key="3">
    <source>
        <dbReference type="Proteomes" id="UP001372244"/>
    </source>
</evidence>
<accession>A0ABU8P221</accession>
<comment type="caution">
    <text evidence="2">The sequence shown here is derived from an EMBL/GenBank/DDBJ whole genome shotgun (WGS) entry which is preliminary data.</text>
</comment>
<dbReference type="RefSeq" id="WP_337887310.1">
    <property type="nucleotide sequence ID" value="NZ_JBAHUW010000002.1"/>
</dbReference>
<dbReference type="SUPFAM" id="SSF53098">
    <property type="entry name" value="Ribonuclease H-like"/>
    <property type="match status" value="1"/>
</dbReference>
<dbReference type="Proteomes" id="UP001372244">
    <property type="component" value="Unassembled WGS sequence"/>
</dbReference>
<gene>
    <name evidence="2" type="ORF">V5S76_02020</name>
</gene>
<dbReference type="InterPro" id="IPR050900">
    <property type="entry name" value="Transposase_IS3/IS150/IS904"/>
</dbReference>
<organism evidence="2 3">
    <name type="scientific">Corynebacterium marquesiae</name>
    <dbReference type="NCBI Taxonomy" id="2913503"/>
    <lineage>
        <taxon>Bacteria</taxon>
        <taxon>Bacillati</taxon>
        <taxon>Actinomycetota</taxon>
        <taxon>Actinomycetes</taxon>
        <taxon>Mycobacteriales</taxon>
        <taxon>Corynebacteriaceae</taxon>
        <taxon>Corynebacterium</taxon>
    </lineage>
</organism>
<feature type="domain" description="Integrase catalytic" evidence="1">
    <location>
        <begin position="103"/>
        <end position="142"/>
    </location>
</feature>
<keyword evidence="3" id="KW-1185">Reference proteome</keyword>
<evidence type="ECO:0000259" key="1">
    <source>
        <dbReference type="Pfam" id="PF13333"/>
    </source>
</evidence>
<dbReference type="InterPro" id="IPR001584">
    <property type="entry name" value="Integrase_cat-core"/>
</dbReference>
<dbReference type="Gene3D" id="3.30.420.10">
    <property type="entry name" value="Ribonuclease H-like superfamily/Ribonuclease H"/>
    <property type="match status" value="1"/>
</dbReference>
<sequence>MPRFSEQFKRDAAAVYEDNEYLSLHAASIEVRVNRFSRYSWVGSVNEPARRPCTMKPALTRLVIHSDRGCHYRGNSWIQASRDIGFARSMSKKGCSPDNSVCEGLFGRMKNAVFYGRKWRHREELEKAIHEYVGSYNDRRIKLEFDRLIIN</sequence>
<evidence type="ECO:0000313" key="2">
    <source>
        <dbReference type="EMBL" id="MEJ4137894.1"/>
    </source>
</evidence>
<proteinExistence type="predicted"/>
<dbReference type="PANTHER" id="PTHR46889">
    <property type="entry name" value="TRANSPOSASE INSF FOR INSERTION SEQUENCE IS3B-RELATED"/>
    <property type="match status" value="1"/>
</dbReference>
<dbReference type="Pfam" id="PF13333">
    <property type="entry name" value="rve_2"/>
    <property type="match status" value="1"/>
</dbReference>
<dbReference type="InterPro" id="IPR012337">
    <property type="entry name" value="RNaseH-like_sf"/>
</dbReference>
<name>A0ABU8P221_9CORY</name>
<dbReference type="PANTHER" id="PTHR46889:SF4">
    <property type="entry name" value="TRANSPOSASE INSO FOR INSERTION SEQUENCE ELEMENT IS911B-RELATED"/>
    <property type="match status" value="1"/>
</dbReference>
<reference evidence="2 3" key="1">
    <citation type="submission" date="2024-02" db="EMBL/GenBank/DDBJ databases">
        <title>Whole genome sequencing and characterization of Corynebacterium isolated from the ocular surface of dry eye disease sufferers.</title>
        <authorList>
            <person name="Naqvi M."/>
        </authorList>
    </citation>
    <scope>NUCLEOTIDE SEQUENCE [LARGE SCALE GENOMIC DNA]</scope>
    <source>
        <strain evidence="2 3">PCR27</strain>
    </source>
</reference>